<dbReference type="EMBL" id="BJON01000015">
    <property type="protein sequence ID" value="GED70428.1"/>
    <property type="molecule type" value="Genomic_DNA"/>
</dbReference>
<organism evidence="2 3">
    <name type="scientific">Brevibacillus reuszeri</name>
    <dbReference type="NCBI Taxonomy" id="54915"/>
    <lineage>
        <taxon>Bacteria</taxon>
        <taxon>Bacillati</taxon>
        <taxon>Bacillota</taxon>
        <taxon>Bacilli</taxon>
        <taxon>Bacillales</taxon>
        <taxon>Paenibacillaceae</taxon>
        <taxon>Brevibacillus</taxon>
    </lineage>
</organism>
<reference evidence="2" key="2">
    <citation type="submission" date="2015-07" db="EMBL/GenBank/DDBJ databases">
        <title>MeaNS - Measles Nucleotide Surveillance Program.</title>
        <authorList>
            <person name="Tran T."/>
            <person name="Druce J."/>
        </authorList>
    </citation>
    <scope>NUCLEOTIDE SEQUENCE</scope>
    <source>
        <strain evidence="2">DSM 9887</strain>
    </source>
</reference>
<dbReference type="OrthoDB" id="1684419at2"/>
<sequence length="85" mass="9721">MALGLVVVEVCEQNILAAHSIDELEQENPEVAVLRTQCLFMCHMCRAVPYAMVNQKRVYAKRLDQCFGLLKETIEEEIVAFFDES</sequence>
<comment type="caution">
    <text evidence="2">The sequence shown here is derived from an EMBL/GenBank/DDBJ whole genome shotgun (WGS) entry which is preliminary data.</text>
</comment>
<protein>
    <recommendedName>
        <fullName evidence="5">DUF1450 domain-containing protein</fullName>
    </recommendedName>
</protein>
<accession>A0A0K9YWE0</accession>
<evidence type="ECO:0000313" key="4">
    <source>
        <dbReference type="Proteomes" id="UP000319578"/>
    </source>
</evidence>
<dbReference type="EMBL" id="LGIQ01000007">
    <property type="protein sequence ID" value="KNB72560.1"/>
    <property type="molecule type" value="Genomic_DNA"/>
</dbReference>
<evidence type="ECO:0000313" key="2">
    <source>
        <dbReference type="EMBL" id="KNB72560.1"/>
    </source>
</evidence>
<dbReference type="RefSeq" id="WP_049738612.1">
    <property type="nucleotide sequence ID" value="NZ_BJON01000015.1"/>
</dbReference>
<reference evidence="3" key="1">
    <citation type="submission" date="2015-07" db="EMBL/GenBank/DDBJ databases">
        <title>Genome sequencing project for genomic taxonomy and phylogenomics of Bacillus-like bacteria.</title>
        <authorList>
            <person name="Liu B."/>
            <person name="Wang J."/>
            <person name="Zhu Y."/>
            <person name="Liu G."/>
            <person name="Chen Q."/>
            <person name="Chen Z."/>
            <person name="Lan J."/>
            <person name="Che J."/>
            <person name="Ge C."/>
            <person name="Shi H."/>
            <person name="Pan Z."/>
            <person name="Liu X."/>
        </authorList>
    </citation>
    <scope>NUCLEOTIDE SEQUENCE [LARGE SCALE GENOMIC DNA]</scope>
    <source>
        <strain evidence="3">DSM 9887</strain>
    </source>
</reference>
<dbReference type="STRING" id="54915.ADS79_11910"/>
<dbReference type="Proteomes" id="UP000319578">
    <property type="component" value="Unassembled WGS sequence"/>
</dbReference>
<dbReference type="InterPro" id="IPR009910">
    <property type="entry name" value="DUF1450"/>
</dbReference>
<proteinExistence type="predicted"/>
<gene>
    <name evidence="2" type="ORF">ADS79_11910</name>
    <name evidence="1" type="ORF">BRE01_41300</name>
</gene>
<evidence type="ECO:0000313" key="3">
    <source>
        <dbReference type="Proteomes" id="UP000036834"/>
    </source>
</evidence>
<evidence type="ECO:0008006" key="5">
    <source>
        <dbReference type="Google" id="ProtNLM"/>
    </source>
</evidence>
<name>A0A0K9YWE0_9BACL</name>
<dbReference type="AlphaFoldDB" id="A0A0K9YWE0"/>
<keyword evidence="4" id="KW-1185">Reference proteome</keyword>
<evidence type="ECO:0000313" key="1">
    <source>
        <dbReference type="EMBL" id="GED70428.1"/>
    </source>
</evidence>
<reference evidence="1 4" key="3">
    <citation type="submission" date="2019-06" db="EMBL/GenBank/DDBJ databases">
        <title>Whole genome shotgun sequence of Brevibacillus reuszeri NBRC 15719.</title>
        <authorList>
            <person name="Hosoyama A."/>
            <person name="Uohara A."/>
            <person name="Ohji S."/>
            <person name="Ichikawa N."/>
        </authorList>
    </citation>
    <scope>NUCLEOTIDE SEQUENCE [LARGE SCALE GENOMIC DNA]</scope>
    <source>
        <strain evidence="1 4">NBRC 15719</strain>
    </source>
</reference>
<dbReference type="Proteomes" id="UP000036834">
    <property type="component" value="Unassembled WGS sequence"/>
</dbReference>
<dbReference type="Pfam" id="PF07293">
    <property type="entry name" value="DUF1450"/>
    <property type="match status" value="1"/>
</dbReference>